<sequence>MPPSERDTKWKCASSNRLLSSFLVRERPSRNELIECTAVKSQHNLPSMEFGLWLSWRILAVRQPVGLERVVLVVDPELTFSDDQLE</sequence>
<organism evidence="1 2">
    <name type="scientific">Parelaphostrongylus tenuis</name>
    <name type="common">Meningeal worm</name>
    <dbReference type="NCBI Taxonomy" id="148309"/>
    <lineage>
        <taxon>Eukaryota</taxon>
        <taxon>Metazoa</taxon>
        <taxon>Ecdysozoa</taxon>
        <taxon>Nematoda</taxon>
        <taxon>Chromadorea</taxon>
        <taxon>Rhabditida</taxon>
        <taxon>Rhabditina</taxon>
        <taxon>Rhabditomorpha</taxon>
        <taxon>Strongyloidea</taxon>
        <taxon>Metastrongylidae</taxon>
        <taxon>Parelaphostrongylus</taxon>
    </lineage>
</organism>
<gene>
    <name evidence="1" type="ORF">KIN20_033964</name>
</gene>
<accession>A0AAD5R8S1</accession>
<comment type="caution">
    <text evidence="1">The sequence shown here is derived from an EMBL/GenBank/DDBJ whole genome shotgun (WGS) entry which is preliminary data.</text>
</comment>
<dbReference type="EMBL" id="JAHQIW010007066">
    <property type="protein sequence ID" value="KAJ1371923.1"/>
    <property type="molecule type" value="Genomic_DNA"/>
</dbReference>
<dbReference type="Proteomes" id="UP001196413">
    <property type="component" value="Unassembled WGS sequence"/>
</dbReference>
<proteinExistence type="predicted"/>
<evidence type="ECO:0000313" key="1">
    <source>
        <dbReference type="EMBL" id="KAJ1371923.1"/>
    </source>
</evidence>
<protein>
    <submittedName>
        <fullName evidence="1">Uncharacterized protein</fullName>
    </submittedName>
</protein>
<reference evidence="1" key="1">
    <citation type="submission" date="2021-06" db="EMBL/GenBank/DDBJ databases">
        <title>Parelaphostrongylus tenuis whole genome reference sequence.</title>
        <authorList>
            <person name="Garwood T.J."/>
            <person name="Larsen P.A."/>
            <person name="Fountain-Jones N.M."/>
            <person name="Garbe J.R."/>
            <person name="Macchietto M.G."/>
            <person name="Kania S.A."/>
            <person name="Gerhold R.W."/>
            <person name="Richards J.E."/>
            <person name="Wolf T.M."/>
        </authorList>
    </citation>
    <scope>NUCLEOTIDE SEQUENCE</scope>
    <source>
        <strain evidence="1">MNPRO001-30</strain>
        <tissue evidence="1">Meninges</tissue>
    </source>
</reference>
<evidence type="ECO:0000313" key="2">
    <source>
        <dbReference type="Proteomes" id="UP001196413"/>
    </source>
</evidence>
<dbReference type="AlphaFoldDB" id="A0AAD5R8S1"/>
<keyword evidence="2" id="KW-1185">Reference proteome</keyword>
<name>A0AAD5R8S1_PARTN</name>